<dbReference type="EMBL" id="NBSH01000019">
    <property type="protein sequence ID" value="ORX33559.1"/>
    <property type="molecule type" value="Genomic_DNA"/>
</dbReference>
<gene>
    <name evidence="1" type="ORF">BD324DRAFT_639285</name>
</gene>
<dbReference type="AlphaFoldDB" id="A0A1Y1U6A1"/>
<dbReference type="OrthoDB" id="619536at2759"/>
<evidence type="ECO:0000313" key="2">
    <source>
        <dbReference type="Proteomes" id="UP000193218"/>
    </source>
</evidence>
<evidence type="ECO:0008006" key="3">
    <source>
        <dbReference type="Google" id="ProtNLM"/>
    </source>
</evidence>
<sequence length="331" mass="36095">MSLKTTILQYALPLLPKYSFTRDTLSLALQQIRSVEQPLAPSRAVSRDFAHTSQLDSIGRENIIDTLFGTGTTSPAKALVESWQVEGLKSVDSGHDRASLTERLERRLEYSSGVGEHLVEAYALLSAPGSTPSVPVPRSVLDHLPRFDFPPLYQPPGTASTSSHARLDPPATSRVGAASEWDSITLLDKLESLTGGRIPFLRFNPLGPLGYAWDIADHALRIDETRSGQTRGMMNEPTGAGPEWYTSRMSIALAYLAAESQLLQPQASHPVAIEDAAHHLSAAKRALRTHLKRYDGAREIVQSSESGLKDVGSMLEFFGRGMIGLLRSRGL</sequence>
<accession>A0A1Y1U6A1</accession>
<proteinExistence type="predicted"/>
<dbReference type="RefSeq" id="XP_021867878.1">
    <property type="nucleotide sequence ID" value="XM_022017214.1"/>
</dbReference>
<organism evidence="1 2">
    <name type="scientific">Kockovaella imperatae</name>
    <dbReference type="NCBI Taxonomy" id="4999"/>
    <lineage>
        <taxon>Eukaryota</taxon>
        <taxon>Fungi</taxon>
        <taxon>Dikarya</taxon>
        <taxon>Basidiomycota</taxon>
        <taxon>Agaricomycotina</taxon>
        <taxon>Tremellomycetes</taxon>
        <taxon>Tremellales</taxon>
        <taxon>Cuniculitremaceae</taxon>
        <taxon>Kockovaella</taxon>
    </lineage>
</organism>
<evidence type="ECO:0000313" key="1">
    <source>
        <dbReference type="EMBL" id="ORX33559.1"/>
    </source>
</evidence>
<dbReference type="STRING" id="4999.A0A1Y1U6A1"/>
<reference evidence="1 2" key="1">
    <citation type="submission" date="2017-03" db="EMBL/GenBank/DDBJ databases">
        <title>Widespread Adenine N6-methylation of Active Genes in Fungi.</title>
        <authorList>
            <consortium name="DOE Joint Genome Institute"/>
            <person name="Mondo S.J."/>
            <person name="Dannebaum R.O."/>
            <person name="Kuo R.C."/>
            <person name="Louie K.B."/>
            <person name="Bewick A.J."/>
            <person name="Labutti K."/>
            <person name="Haridas S."/>
            <person name="Kuo A."/>
            <person name="Salamov A."/>
            <person name="Ahrendt S.R."/>
            <person name="Lau R."/>
            <person name="Bowen B.P."/>
            <person name="Lipzen A."/>
            <person name="Sullivan W."/>
            <person name="Andreopoulos W.B."/>
            <person name="Clum A."/>
            <person name="Lindquist E."/>
            <person name="Daum C."/>
            <person name="Northen T.R."/>
            <person name="Ramamoorthy G."/>
            <person name="Schmitz R.J."/>
            <person name="Gryganskyi A."/>
            <person name="Culley D."/>
            <person name="Magnuson J."/>
            <person name="James T.Y."/>
            <person name="O'Malley M.A."/>
            <person name="Stajich J.E."/>
            <person name="Spatafora J.W."/>
            <person name="Visel A."/>
            <person name="Grigoriev I.V."/>
        </authorList>
    </citation>
    <scope>NUCLEOTIDE SEQUENCE [LARGE SCALE GENOMIC DNA]</scope>
    <source>
        <strain evidence="1 2">NRRL Y-17943</strain>
    </source>
</reference>
<name>A0A1Y1U6A1_9TREE</name>
<comment type="caution">
    <text evidence="1">The sequence shown here is derived from an EMBL/GenBank/DDBJ whole genome shotgun (WGS) entry which is preliminary data.</text>
</comment>
<keyword evidence="2" id="KW-1185">Reference proteome</keyword>
<dbReference type="GeneID" id="33559023"/>
<dbReference type="Proteomes" id="UP000193218">
    <property type="component" value="Unassembled WGS sequence"/>
</dbReference>
<protein>
    <recommendedName>
        <fullName evidence="3">COQ9 domain-containing protein</fullName>
    </recommendedName>
</protein>
<dbReference type="InParanoid" id="A0A1Y1U6A1"/>